<dbReference type="KEGG" id="agv:OJF2_63620"/>
<dbReference type="Gene3D" id="3.30.2010.10">
    <property type="entry name" value="Metalloproteases ('zincins'), catalytic domain"/>
    <property type="match status" value="1"/>
</dbReference>
<feature type="compositionally biased region" description="Basic and acidic residues" evidence="1">
    <location>
        <begin position="93"/>
        <end position="104"/>
    </location>
</feature>
<organism evidence="4 5">
    <name type="scientific">Aquisphaera giovannonii</name>
    <dbReference type="NCBI Taxonomy" id="406548"/>
    <lineage>
        <taxon>Bacteria</taxon>
        <taxon>Pseudomonadati</taxon>
        <taxon>Planctomycetota</taxon>
        <taxon>Planctomycetia</taxon>
        <taxon>Isosphaerales</taxon>
        <taxon>Isosphaeraceae</taxon>
        <taxon>Aquisphaera</taxon>
    </lineage>
</organism>
<evidence type="ECO:0000259" key="3">
    <source>
        <dbReference type="Pfam" id="PF05569"/>
    </source>
</evidence>
<feature type="domain" description="Peptidase M56" evidence="3">
    <location>
        <begin position="127"/>
        <end position="293"/>
    </location>
</feature>
<feature type="region of interest" description="Disordered" evidence="1">
    <location>
        <begin position="505"/>
        <end position="534"/>
    </location>
</feature>
<dbReference type="Proteomes" id="UP000324233">
    <property type="component" value="Chromosome"/>
</dbReference>
<evidence type="ECO:0000313" key="5">
    <source>
        <dbReference type="Proteomes" id="UP000324233"/>
    </source>
</evidence>
<keyword evidence="5" id="KW-1185">Reference proteome</keyword>
<dbReference type="OrthoDB" id="291597at2"/>
<feature type="transmembrane region" description="Helical" evidence="2">
    <location>
        <begin position="51"/>
        <end position="69"/>
    </location>
</feature>
<feature type="region of interest" description="Disordered" evidence="1">
    <location>
        <begin position="79"/>
        <end position="112"/>
    </location>
</feature>
<keyword evidence="2" id="KW-0472">Membrane</keyword>
<keyword evidence="2" id="KW-1133">Transmembrane helix</keyword>
<keyword evidence="2" id="KW-0812">Transmembrane</keyword>
<proteinExistence type="predicted"/>
<gene>
    <name evidence="4" type="primary">blaR1_9</name>
    <name evidence="4" type="ORF">OJF2_63620</name>
</gene>
<dbReference type="InterPro" id="IPR052173">
    <property type="entry name" value="Beta-lactam_resp_regulator"/>
</dbReference>
<dbReference type="InterPro" id="IPR008969">
    <property type="entry name" value="CarboxyPept-like_regulatory"/>
</dbReference>
<dbReference type="CDD" id="cd07341">
    <property type="entry name" value="M56_BlaR1_MecR1_like"/>
    <property type="match status" value="1"/>
</dbReference>
<dbReference type="PANTHER" id="PTHR34978">
    <property type="entry name" value="POSSIBLE SENSOR-TRANSDUCER PROTEIN BLAR"/>
    <property type="match status" value="1"/>
</dbReference>
<accession>A0A5B9WCV8</accession>
<dbReference type="RefSeq" id="WP_148597291.1">
    <property type="nucleotide sequence ID" value="NZ_CP042997.1"/>
</dbReference>
<reference evidence="4 5" key="1">
    <citation type="submission" date="2019-08" db="EMBL/GenBank/DDBJ databases">
        <title>Deep-cultivation of Planctomycetes and their phenomic and genomic characterization uncovers novel biology.</title>
        <authorList>
            <person name="Wiegand S."/>
            <person name="Jogler M."/>
            <person name="Boedeker C."/>
            <person name="Pinto D."/>
            <person name="Vollmers J."/>
            <person name="Rivas-Marin E."/>
            <person name="Kohn T."/>
            <person name="Peeters S.H."/>
            <person name="Heuer A."/>
            <person name="Rast P."/>
            <person name="Oberbeckmann S."/>
            <person name="Bunk B."/>
            <person name="Jeske O."/>
            <person name="Meyerdierks A."/>
            <person name="Storesund J.E."/>
            <person name="Kallscheuer N."/>
            <person name="Luecker S."/>
            <person name="Lage O.M."/>
            <person name="Pohl T."/>
            <person name="Merkel B.J."/>
            <person name="Hornburger P."/>
            <person name="Mueller R.-W."/>
            <person name="Bruemmer F."/>
            <person name="Labrenz M."/>
            <person name="Spormann A.M."/>
            <person name="Op den Camp H."/>
            <person name="Overmann J."/>
            <person name="Amann R."/>
            <person name="Jetten M.S.M."/>
            <person name="Mascher T."/>
            <person name="Medema M.H."/>
            <person name="Devos D.P."/>
            <person name="Kaster A.-K."/>
            <person name="Ovreas L."/>
            <person name="Rohde M."/>
            <person name="Galperin M.Y."/>
            <person name="Jogler C."/>
        </authorList>
    </citation>
    <scope>NUCLEOTIDE SEQUENCE [LARGE SCALE GENOMIC DNA]</scope>
    <source>
        <strain evidence="4 5">OJF2</strain>
    </source>
</reference>
<protein>
    <submittedName>
        <fullName evidence="4">Regulatory protein BlaR1</fullName>
    </submittedName>
</protein>
<dbReference type="Gene3D" id="2.60.40.1120">
    <property type="entry name" value="Carboxypeptidase-like, regulatory domain"/>
    <property type="match status" value="1"/>
</dbReference>
<evidence type="ECO:0000256" key="1">
    <source>
        <dbReference type="SAM" id="MobiDB-lite"/>
    </source>
</evidence>
<dbReference type="PANTHER" id="PTHR34978:SF3">
    <property type="entry name" value="SLR0241 PROTEIN"/>
    <property type="match status" value="1"/>
</dbReference>
<sequence>MDIAAILGRASASPLLMRLGWTLIHSTWQLAAVAAAVAAAFAMLRGRSANARYLAGCAALAIMAAWPAATFARLGAPAAAPRSATGPPAPTTREADREAREREALASGTRRARPVRPTLRGRLEPWVPALVACWGLGVIVLSARLAGGWLVLRGLVRRGVRPVGEGWERTLAKLRDRLGLRRPVRLLESARVQVPMVVGWIRPVVLLPASALSGLPPDQLALILGHELAHIRRHDYLVNLAQSVIETLFFFHPAAWWLSSRIRAERENCCDDLAVACCGDPLDYARALAALEEIRQGTWSLAPSARGGTLLKRIRRVLGVMPAEEPTSRAMAGTLALSTLSLAAAFLLLIPGAPQARAAVEDRRTLTGTVIDAAGKPVPGADVWIVAETYPESRTISLDDARTDSEGRYRLAWDDSRLEGPAIGTRAVWSYHETHGIGRAMLQAGPARSGGDPDRPIRVALSPASQTSLRITDAEGRPLAAAKVTPATLRETPLRLPEPLAERLASRTDGEGSARLLGPSGGSIEAVRVEPPGGGAQVFHRPKGFPDGAELKLAATVAVTGRVTATEPSAVRGLRLWLSASTEPADAGWITTETEVITDDRGAFSGDHLLPGNLSAWPTLPDDAVHRPIDLLVKEVHAEGGVVRIVVPLVRWMRVRGTIREKGTGVPVAGAGVRLHSWMGNAPITPVMARSDERGRFEVLSPPGQKVFCLLEAPEAHIRLTRGVEMPEVVADGQELPPIELERGVALRGVVADEARRPVAGARVVATWDRIGPGVKQPNGATLHLGSRFNASASTSPRGDFVLQGIHAGANVMLEAERDEARTASPQPAAAGRDEPVKLVISDANTVALSGRVVDTTGAPVARAPIRLQVRRMKDDASAEDLRLDGAGEIRTDEAGRFTTARRIKRGFDYRAEVDPGAGHLMSDGSPWLALGPDTAPKLGDVVLRRLRAVEGRILDPGGNPVPGAKVRQAGDGPNSEEVETDQAGRYRLSGIFAEPAFVFAAKEGYRFAGRLIEAGATTADITLERADGPAPVPLRSSPPAMSREQEKKLIHVVFDDDAERALKDPKVRNLDWILRIVARVDPARAREFVDRLPPEDAANRNGYLRGGLAEEIAADSPDEAAEIVAGIRDPNARTYAYELLSRRVPAADRSRRLALLDESLVAGRALAEAENRVLRMADLGRRNLDLGRTDLATSLLREGQQTALRLPTTGYAAFARRRLAEELALIDVPAAFEVLKGTEEDRDYTASLGHIAHRIAAKDPAEAERIVRTMRDSWPNFRDTYIQRVCYRMVAVDRARALNLARTVMTNYRDKARALAAMALGIARAKGDRRLAGKLLDEAFDLLDATSRGNQDQWDGLAMACTAAAGLLPIVEEVDPTRVREAIWRTLAMRPAYRGDDGRAEIPLIAGARVAAMVARYDRDLGRRVLDGLIRTQLDKLTTTGGRDTSFQAESLVTAAAFIAPHQAASLIGRFPDEAGEEGRESLRERMRQAVVTVLAIPPGPERWRRLERRFLQVWPIDEEEDY</sequence>
<dbReference type="InterPro" id="IPR008756">
    <property type="entry name" value="Peptidase_M56"/>
</dbReference>
<evidence type="ECO:0000256" key="2">
    <source>
        <dbReference type="SAM" id="Phobius"/>
    </source>
</evidence>
<evidence type="ECO:0000313" key="4">
    <source>
        <dbReference type="EMBL" id="QEH37771.1"/>
    </source>
</evidence>
<dbReference type="SUPFAM" id="SSF49464">
    <property type="entry name" value="Carboxypeptidase regulatory domain-like"/>
    <property type="match status" value="2"/>
</dbReference>
<name>A0A5B9WCV8_9BACT</name>
<feature type="transmembrane region" description="Helical" evidence="2">
    <location>
        <begin position="23"/>
        <end position="44"/>
    </location>
</feature>
<feature type="region of interest" description="Disordered" evidence="1">
    <location>
        <begin position="955"/>
        <end position="979"/>
    </location>
</feature>
<dbReference type="Pfam" id="PF13620">
    <property type="entry name" value="CarboxypepD_reg"/>
    <property type="match status" value="1"/>
</dbReference>
<feature type="transmembrane region" description="Helical" evidence="2">
    <location>
        <begin position="126"/>
        <end position="152"/>
    </location>
</feature>
<dbReference type="Pfam" id="PF05569">
    <property type="entry name" value="Peptidase_M56"/>
    <property type="match status" value="1"/>
</dbReference>
<dbReference type="EMBL" id="CP042997">
    <property type="protein sequence ID" value="QEH37771.1"/>
    <property type="molecule type" value="Genomic_DNA"/>
</dbReference>